<evidence type="ECO:0000313" key="5">
    <source>
        <dbReference type="EMBL" id="ONM51024.1"/>
    </source>
</evidence>
<dbReference type="SMR" id="A0A1D6HR85"/>
<protein>
    <submittedName>
        <fullName evidence="5">Polynucleotidyl transferase ribonuclease H-like superfamily protein</fullName>
    </submittedName>
</protein>
<keyword evidence="2" id="KW-0378">Hydrolase</keyword>
<feature type="region of interest" description="Disordered" evidence="3">
    <location>
        <begin position="245"/>
        <end position="271"/>
    </location>
</feature>
<dbReference type="EMBL" id="CM007650">
    <property type="protein sequence ID" value="ONM51024.1"/>
    <property type="molecule type" value="Genomic_DNA"/>
</dbReference>
<dbReference type="OMA" id="AYVCFEL"/>
<feature type="compositionally biased region" description="Basic and acidic residues" evidence="3">
    <location>
        <begin position="245"/>
        <end position="256"/>
    </location>
</feature>
<dbReference type="STRING" id="4577.A0A1D6HR85"/>
<dbReference type="GO" id="GO:0008408">
    <property type="term" value="F:3'-5' exonuclease activity"/>
    <property type="evidence" value="ECO:0007669"/>
    <property type="project" value="InterPro"/>
</dbReference>
<dbReference type="PANTHER" id="PTHR13620:SF59">
    <property type="entry name" value="POLYNUCLEOTIDYL TRANSFERASE, RIBONUCLEASE H-LIKE SUPERFAMILY PROTEIN"/>
    <property type="match status" value="1"/>
</dbReference>
<dbReference type="eggNOG" id="KOG4373">
    <property type="taxonomic scope" value="Eukaryota"/>
</dbReference>
<dbReference type="Gene3D" id="3.30.420.10">
    <property type="entry name" value="Ribonuclease H-like superfamily/Ribonuclease H"/>
    <property type="match status" value="1"/>
</dbReference>
<dbReference type="InterPro" id="IPR036397">
    <property type="entry name" value="RNaseH_sf"/>
</dbReference>
<dbReference type="Pfam" id="PF01612">
    <property type="entry name" value="DNA_pol_A_exo1"/>
    <property type="match status" value="1"/>
</dbReference>
<organism evidence="5">
    <name type="scientific">Zea mays</name>
    <name type="common">Maize</name>
    <dbReference type="NCBI Taxonomy" id="4577"/>
    <lineage>
        <taxon>Eukaryota</taxon>
        <taxon>Viridiplantae</taxon>
        <taxon>Streptophyta</taxon>
        <taxon>Embryophyta</taxon>
        <taxon>Tracheophyta</taxon>
        <taxon>Spermatophyta</taxon>
        <taxon>Magnoliopsida</taxon>
        <taxon>Liliopsida</taxon>
        <taxon>Poales</taxon>
        <taxon>Poaceae</taxon>
        <taxon>PACMAD clade</taxon>
        <taxon>Panicoideae</taxon>
        <taxon>Andropogonodae</taxon>
        <taxon>Andropogoneae</taxon>
        <taxon>Tripsacinae</taxon>
        <taxon>Zea</taxon>
    </lineage>
</organism>
<evidence type="ECO:0000256" key="1">
    <source>
        <dbReference type="ARBA" id="ARBA00022722"/>
    </source>
</evidence>
<sequence length="271" mass="29568">MVARRRKLAVRRSTLSVGGNPVVNTVTARPGVARRWVYTTLWRYRLQHRYSADGLTVGLGVQWTPPFRKLAPGAEHRPGTLQMCAGNSCLVFQIACAGGAVPRILRRFLADARVTFAGRNVAADCRMLRAHHGLDVASTLELRRGGGGGGRQSLAEMAERLLGIPRGLVEKPQWVGMSKWDRRRLSPAQERYAAVDANIVSNLRHRLDGRCGGGQADGICATGAVSAPHPWLLCTQQGLVRASDARCEGHQPRAAREPSGLRPLRPDPRRG</sequence>
<keyword evidence="1" id="KW-0540">Nuclease</keyword>
<dbReference type="GO" id="GO:0006139">
    <property type="term" value="P:nucleobase-containing compound metabolic process"/>
    <property type="evidence" value="ECO:0007669"/>
    <property type="project" value="InterPro"/>
</dbReference>
<dbReference type="InterPro" id="IPR002562">
    <property type="entry name" value="3'-5'_exonuclease_dom"/>
</dbReference>
<name>A0A1D6HR85_MAIZE</name>
<reference evidence="5" key="1">
    <citation type="submission" date="2015-12" db="EMBL/GenBank/DDBJ databases">
        <title>Update maize B73 reference genome by single molecule sequencing technologies.</title>
        <authorList>
            <consortium name="Maize Genome Sequencing Project"/>
            <person name="Ware D."/>
        </authorList>
    </citation>
    <scope>NUCLEOTIDE SEQUENCE [LARGE SCALE GENOMIC DNA]</scope>
    <source>
        <tissue evidence="5">Seedling</tissue>
    </source>
</reference>
<dbReference type="GO" id="GO:0016740">
    <property type="term" value="F:transferase activity"/>
    <property type="evidence" value="ECO:0007669"/>
    <property type="project" value="UniProtKB-KW"/>
</dbReference>
<dbReference type="ExpressionAtlas" id="A0A1D6HR85">
    <property type="expression patterns" value="baseline and differential"/>
</dbReference>
<dbReference type="InterPro" id="IPR012337">
    <property type="entry name" value="RNaseH-like_sf"/>
</dbReference>
<keyword evidence="5" id="KW-0808">Transferase</keyword>
<accession>A0A1D6HR85</accession>
<evidence type="ECO:0000259" key="4">
    <source>
        <dbReference type="Pfam" id="PF01612"/>
    </source>
</evidence>
<dbReference type="GO" id="GO:0003676">
    <property type="term" value="F:nucleic acid binding"/>
    <property type="evidence" value="ECO:0007669"/>
    <property type="project" value="InterPro"/>
</dbReference>
<dbReference type="InParanoid" id="A0A1D6HR85"/>
<feature type="domain" description="3'-5' exonuclease" evidence="4">
    <location>
        <begin position="82"/>
        <end position="207"/>
    </location>
</feature>
<proteinExistence type="predicted"/>
<evidence type="ECO:0000256" key="2">
    <source>
        <dbReference type="ARBA" id="ARBA00022801"/>
    </source>
</evidence>
<dbReference type="SUPFAM" id="SSF53098">
    <property type="entry name" value="Ribonuclease H-like"/>
    <property type="match status" value="1"/>
</dbReference>
<dbReference type="AlphaFoldDB" id="A0A1D6HR85"/>
<dbReference type="PaxDb" id="4577-GRMZM5G827207_P01"/>
<dbReference type="PANTHER" id="PTHR13620">
    <property type="entry name" value="3-5 EXONUCLEASE"/>
    <property type="match status" value="1"/>
</dbReference>
<dbReference type="CDD" id="cd06141">
    <property type="entry name" value="WRN_exo"/>
    <property type="match status" value="1"/>
</dbReference>
<evidence type="ECO:0000256" key="3">
    <source>
        <dbReference type="SAM" id="MobiDB-lite"/>
    </source>
</evidence>
<dbReference type="InterPro" id="IPR051132">
    <property type="entry name" value="3-5_Exonuclease_domain"/>
</dbReference>
<gene>
    <name evidence="5" type="ORF">ZEAMMB73_Zm00001d018645</name>
</gene>